<keyword evidence="2" id="KW-1185">Reference proteome</keyword>
<dbReference type="RefSeq" id="WP_012979257.1">
    <property type="nucleotide sequence ID" value="NC_013861.1"/>
</dbReference>
<dbReference type="AlphaFoldDB" id="D3HJG0"/>
<dbReference type="GeneID" id="40927809"/>
<dbReference type="KEGG" id="llo:LLO_2156"/>
<proteinExistence type="predicted"/>
<protein>
    <submittedName>
        <fullName evidence="1">Uncharacterized protein</fullName>
    </submittedName>
</protein>
<dbReference type="Proteomes" id="UP000001060">
    <property type="component" value="Chromosome"/>
</dbReference>
<sequence>MFIHVNLVLQLHKHFLRNYNHASAKNSLSGRLVPQVIGSGAAFRFREVTSYDSPNLSSIPVVG</sequence>
<evidence type="ECO:0000313" key="2">
    <source>
        <dbReference type="Proteomes" id="UP000001060"/>
    </source>
</evidence>
<name>D3HJG0_LEGLN</name>
<dbReference type="HOGENOM" id="CLU_2880366_0_0_6"/>
<organism evidence="1 2">
    <name type="scientific">Legionella longbeachae serogroup 1 (strain NSW150)</name>
    <dbReference type="NCBI Taxonomy" id="661367"/>
    <lineage>
        <taxon>Bacteria</taxon>
        <taxon>Pseudomonadati</taxon>
        <taxon>Pseudomonadota</taxon>
        <taxon>Gammaproteobacteria</taxon>
        <taxon>Legionellales</taxon>
        <taxon>Legionellaceae</taxon>
        <taxon>Legionella</taxon>
    </lineage>
</organism>
<gene>
    <name evidence="1" type="ordered locus">LLO_2156</name>
</gene>
<dbReference type="EMBL" id="FN650140">
    <property type="protein sequence ID" value="CBJ12552.1"/>
    <property type="molecule type" value="Genomic_DNA"/>
</dbReference>
<reference evidence="1 2" key="1">
    <citation type="journal article" date="2010" name="PLoS Genet.">
        <title>Analysis of the Legionella longbeachae genome and transcriptome uncovers unique strategies to cause Legionnaires' disease.</title>
        <authorList>
            <person name="Cazalet C."/>
            <person name="Gomez-Valero L."/>
            <person name="Rusniok C."/>
            <person name="Lomma M."/>
            <person name="Dervins-Ravault D."/>
            <person name="Newton H."/>
            <person name="Sansom F."/>
            <person name="Jarraud S."/>
            <person name="Zidane N."/>
            <person name="Ma L."/>
            <person name="Bouchier C."/>
            <person name="Etienne J."/>
            <person name="Hartland E."/>
            <person name="Buchrieser C."/>
        </authorList>
    </citation>
    <scope>NUCLEOTIDE SEQUENCE [LARGE SCALE GENOMIC DNA]</scope>
    <source>
        <strain evidence="1 2">NSW150</strain>
    </source>
</reference>
<evidence type="ECO:0000313" key="1">
    <source>
        <dbReference type="EMBL" id="CBJ12552.1"/>
    </source>
</evidence>
<accession>D3HJG0</accession>